<proteinExistence type="predicted"/>
<name>A0AAV1DXE5_OLDCO</name>
<dbReference type="EMBL" id="OX459124">
    <property type="protein sequence ID" value="CAI9112611.1"/>
    <property type="molecule type" value="Genomic_DNA"/>
</dbReference>
<keyword evidence="1" id="KW-0175">Coiled coil</keyword>
<dbReference type="Proteomes" id="UP001161247">
    <property type="component" value="Chromosome 7"/>
</dbReference>
<sequence length="464" mass="51733">MSTEIVGCNKVASKSEDGRVESQIQHMKSQLEYLNDALKEVKEVNRELSYLLSKQQEKVASNLNLIAEGMKVLCDRFEVKQVPSYAEAKVKLLECKQNGRSIESYYEELEGMFLSSNVDENDYMLTDSFFYGLEKEYKQNPKIRHQSRLYEAYFAALEVEKEHDASCGWNGSGGDQGLVFGTDGGDQRTCIFRTKCSIGWSGDVDLVIDRGSSTNCVSEEFCMAHGIKMDPHTNPYTLQWVSEDMVVDVTMVTFEIGQSRKKGWSLTTYVIGSWFKGAMIKMDENVINFGAQTKGDDSLIEISVQEYQGSLTLAEAVQLQWKEKVVLGFHVEGGKKQQKEKIVSVAKPVAAAIANHSGGGTKRKAESSCPAVEEEEASSRGNKRRNIFVWSCNICEVSTTSEKHKSKEASVTKLKHKNSDIIDELGGDAPEIGQSDEKNIGAEHEDVMEAHPKVKSTPNPPKRL</sequence>
<keyword evidence="4" id="KW-1185">Reference proteome</keyword>
<organism evidence="3 4">
    <name type="scientific">Oldenlandia corymbosa var. corymbosa</name>
    <dbReference type="NCBI Taxonomy" id="529605"/>
    <lineage>
        <taxon>Eukaryota</taxon>
        <taxon>Viridiplantae</taxon>
        <taxon>Streptophyta</taxon>
        <taxon>Embryophyta</taxon>
        <taxon>Tracheophyta</taxon>
        <taxon>Spermatophyta</taxon>
        <taxon>Magnoliopsida</taxon>
        <taxon>eudicotyledons</taxon>
        <taxon>Gunneridae</taxon>
        <taxon>Pentapetalae</taxon>
        <taxon>asterids</taxon>
        <taxon>lamiids</taxon>
        <taxon>Gentianales</taxon>
        <taxon>Rubiaceae</taxon>
        <taxon>Rubioideae</taxon>
        <taxon>Spermacoceae</taxon>
        <taxon>Hedyotis-Oldenlandia complex</taxon>
        <taxon>Oldenlandia</taxon>
    </lineage>
</organism>
<protein>
    <submittedName>
        <fullName evidence="3">OLC1v1013079C1</fullName>
    </submittedName>
</protein>
<evidence type="ECO:0000256" key="1">
    <source>
        <dbReference type="SAM" id="Coils"/>
    </source>
</evidence>
<evidence type="ECO:0000313" key="3">
    <source>
        <dbReference type="EMBL" id="CAI9112611.1"/>
    </source>
</evidence>
<evidence type="ECO:0000256" key="2">
    <source>
        <dbReference type="SAM" id="MobiDB-lite"/>
    </source>
</evidence>
<feature type="compositionally biased region" description="Basic and acidic residues" evidence="2">
    <location>
        <begin position="435"/>
        <end position="452"/>
    </location>
</feature>
<feature type="region of interest" description="Disordered" evidence="2">
    <location>
        <begin position="419"/>
        <end position="464"/>
    </location>
</feature>
<evidence type="ECO:0000313" key="4">
    <source>
        <dbReference type="Proteomes" id="UP001161247"/>
    </source>
</evidence>
<feature type="coiled-coil region" evidence="1">
    <location>
        <begin position="24"/>
        <end position="54"/>
    </location>
</feature>
<feature type="region of interest" description="Disordered" evidence="2">
    <location>
        <begin position="356"/>
        <end position="380"/>
    </location>
</feature>
<accession>A0AAV1DXE5</accession>
<dbReference type="AlphaFoldDB" id="A0AAV1DXE5"/>
<gene>
    <name evidence="3" type="ORF">OLC1_LOCUS19772</name>
</gene>
<reference evidence="3" key="1">
    <citation type="submission" date="2023-03" db="EMBL/GenBank/DDBJ databases">
        <authorList>
            <person name="Julca I."/>
        </authorList>
    </citation>
    <scope>NUCLEOTIDE SEQUENCE</scope>
</reference>